<gene>
    <name evidence="5" type="ORF">CEUTPL_LOCUS2050</name>
</gene>
<dbReference type="InterPro" id="IPR011989">
    <property type="entry name" value="ARM-like"/>
</dbReference>
<dbReference type="SUPFAM" id="SSF48371">
    <property type="entry name" value="ARM repeat"/>
    <property type="match status" value="1"/>
</dbReference>
<dbReference type="InterPro" id="IPR056396">
    <property type="entry name" value="HEAT_SCC3-SA"/>
</dbReference>
<evidence type="ECO:0000256" key="1">
    <source>
        <dbReference type="ARBA" id="ARBA00005486"/>
    </source>
</evidence>
<name>A0A9P0DC94_9CUCU</name>
<feature type="domain" description="STAG" evidence="3">
    <location>
        <begin position="216"/>
        <end position="293"/>
    </location>
</feature>
<dbReference type="AlphaFoldDB" id="A0A9P0DC94"/>
<feature type="domain" description="Cohesin subunit SCC3/SA HEAT-repeats" evidence="4">
    <location>
        <begin position="494"/>
        <end position="730"/>
    </location>
</feature>
<keyword evidence="6" id="KW-1185">Reference proteome</keyword>
<proteinExistence type="inferred from homology"/>
<sequence length="1066" mass="122459">MESPMKKLKISGHESPPLRVSSSQMSDAPEISSSSLSDSKSSISEFETSRDSATARKALEFRETRYEPKNHASFCDLLEYDEESHSTFSGSRLEDDASDDDDFNFEDYFNRSRSIQRRGIFWNLYKPLQEEDDNSLYFRIMNDPASAPDIAKWFVHYCSCRSVDSSTIILYRFFFDCAGYQIFDVKKYYGNLNALLSILNGREYTNVVFKSTRFLLEDSSKNARVLKNGIYYFLQQLVVQAQKKDVLYGGVLKKFTNLLIAMRTNKFRPLLYASYLFGMKLLTGICMVKEQVADMALEGFKSNTLDSYLNLLYVHFTKGCCIPDKNMAPLRIESLKELKQFIIAAPSVFIDGYNCLEILKNSVICDVASVRIESLDLIMKIVQNKSVVECLSPNSKEQLSNYVFGRVSDIKLEVVLKAIQVSSVLVKRLGTKNLGKQWLPKITKAIYYEDYRIASAAAKCVIDILKITDQDDKTLLRSLCTLAKTFHPNLKPLMVEAVAEHTSILRNWPLIMKILTMYEHFEDFPIELRVVLSELFLESLHLTITGKSTKQRSFSFPKEMVHLNNEENLAQEIYQHVKTIVKIYFKKSGEIISNVLKALSIIRPDYVGKTSRQIIADILAIFTDLFDNSTDPVTWEPLVSFLAYVNDNFPSLNEITEDVIKELENNVITDLYEAFETKSYLVIKKAAVVFSKFDLNRHVEWHKLATVWNMSPDPEFVDNILTCCHHALMWKLIKVDTRQGKADLDKDISTISSMSSQFLVVCYEVLRSQDNLVRFKGFERLCEFSISFAKHLQQISKQERALGNLKLTFNDNLENAILDLLKAAVDPNTEAKAYQFRKYINYIRQLAYAEILPVDFMSNIFIYYDQHYEHYGKLIDSILLKIREEDENWIAMLIVNAISILHKSVFDKNGSVDWRSSDGKAILSLSRRFIEFKKIMSPTISGKILYFAVNYVSENHLYDFLIYVRCFCQDTVDRGDIIKNIQQKIPQSAREEVGVKYLLEHLQKETSRLSAQKATPKPLNIQTKKKPIPKPILRDPSLSSSSLASVDKISLQDKSMESMDTSVNSE</sequence>
<dbReference type="GO" id="GO:0000785">
    <property type="term" value="C:chromatin"/>
    <property type="evidence" value="ECO:0007669"/>
    <property type="project" value="TreeGrafter"/>
</dbReference>
<dbReference type="Proteomes" id="UP001152799">
    <property type="component" value="Chromosome 10"/>
</dbReference>
<dbReference type="EMBL" id="OU892286">
    <property type="protein sequence ID" value="CAH1123015.1"/>
    <property type="molecule type" value="Genomic_DNA"/>
</dbReference>
<evidence type="ECO:0000313" key="6">
    <source>
        <dbReference type="Proteomes" id="UP001152799"/>
    </source>
</evidence>
<evidence type="ECO:0000313" key="5">
    <source>
        <dbReference type="EMBL" id="CAH1123015.1"/>
    </source>
</evidence>
<feature type="compositionally biased region" description="Low complexity" evidence="2">
    <location>
        <begin position="32"/>
        <end position="44"/>
    </location>
</feature>
<dbReference type="GO" id="GO:0007062">
    <property type="term" value="P:sister chromatid cohesion"/>
    <property type="evidence" value="ECO:0007669"/>
    <property type="project" value="UniProtKB-ARBA"/>
</dbReference>
<comment type="similarity">
    <text evidence="1">Belongs to the SCC3 family.</text>
</comment>
<evidence type="ECO:0000259" key="3">
    <source>
        <dbReference type="Pfam" id="PF08514"/>
    </source>
</evidence>
<dbReference type="GO" id="GO:0008278">
    <property type="term" value="C:cohesin complex"/>
    <property type="evidence" value="ECO:0007669"/>
    <property type="project" value="TreeGrafter"/>
</dbReference>
<dbReference type="GO" id="GO:0005634">
    <property type="term" value="C:nucleus"/>
    <property type="evidence" value="ECO:0007669"/>
    <property type="project" value="TreeGrafter"/>
</dbReference>
<dbReference type="Pfam" id="PF08514">
    <property type="entry name" value="STAG"/>
    <property type="match status" value="1"/>
</dbReference>
<dbReference type="PANTHER" id="PTHR11199:SF0">
    <property type="entry name" value="LD34181P-RELATED"/>
    <property type="match status" value="1"/>
</dbReference>
<evidence type="ECO:0000256" key="2">
    <source>
        <dbReference type="SAM" id="MobiDB-lite"/>
    </source>
</evidence>
<dbReference type="InterPro" id="IPR016024">
    <property type="entry name" value="ARM-type_fold"/>
</dbReference>
<feature type="region of interest" description="Disordered" evidence="2">
    <location>
        <begin position="1"/>
        <end position="53"/>
    </location>
</feature>
<dbReference type="Gene3D" id="1.25.10.10">
    <property type="entry name" value="Leucine-rich Repeat Variant"/>
    <property type="match status" value="1"/>
</dbReference>
<protein>
    <submittedName>
        <fullName evidence="5">Uncharacterized protein</fullName>
    </submittedName>
</protein>
<dbReference type="PANTHER" id="PTHR11199">
    <property type="entry name" value="STROMAL ANTIGEN"/>
    <property type="match status" value="1"/>
</dbReference>
<feature type="compositionally biased region" description="Basic residues" evidence="2">
    <location>
        <begin position="1"/>
        <end position="10"/>
    </location>
</feature>
<dbReference type="OrthoDB" id="498590at2759"/>
<dbReference type="InterPro" id="IPR039662">
    <property type="entry name" value="Cohesin_Scc3/SA"/>
</dbReference>
<dbReference type="Pfam" id="PF24571">
    <property type="entry name" value="HEAT_SCC3-SA"/>
    <property type="match status" value="1"/>
</dbReference>
<accession>A0A9P0DC94</accession>
<organism evidence="5 6">
    <name type="scientific">Ceutorhynchus assimilis</name>
    <name type="common">cabbage seed weevil</name>
    <dbReference type="NCBI Taxonomy" id="467358"/>
    <lineage>
        <taxon>Eukaryota</taxon>
        <taxon>Metazoa</taxon>
        <taxon>Ecdysozoa</taxon>
        <taxon>Arthropoda</taxon>
        <taxon>Hexapoda</taxon>
        <taxon>Insecta</taxon>
        <taxon>Pterygota</taxon>
        <taxon>Neoptera</taxon>
        <taxon>Endopterygota</taxon>
        <taxon>Coleoptera</taxon>
        <taxon>Polyphaga</taxon>
        <taxon>Cucujiformia</taxon>
        <taxon>Curculionidae</taxon>
        <taxon>Ceutorhynchinae</taxon>
        <taxon>Ceutorhynchus</taxon>
    </lineage>
</organism>
<dbReference type="InterPro" id="IPR013721">
    <property type="entry name" value="STAG"/>
</dbReference>
<feature type="region of interest" description="Disordered" evidence="2">
    <location>
        <begin position="1008"/>
        <end position="1066"/>
    </location>
</feature>
<reference evidence="5" key="1">
    <citation type="submission" date="2022-01" db="EMBL/GenBank/DDBJ databases">
        <authorList>
            <person name="King R."/>
        </authorList>
    </citation>
    <scope>NUCLEOTIDE SEQUENCE</scope>
</reference>
<evidence type="ECO:0000259" key="4">
    <source>
        <dbReference type="Pfam" id="PF24571"/>
    </source>
</evidence>
<dbReference type="GO" id="GO:0003682">
    <property type="term" value="F:chromatin binding"/>
    <property type="evidence" value="ECO:0007669"/>
    <property type="project" value="TreeGrafter"/>
</dbReference>